<sequence>MGAWAPAVHDGHASNPQAAWIHRWDCMNRAVRTGPERCGPGRRCDCGRVGWLKAGLPRAGVKAATAIGSCIANSRERPVVELTTATRPNAYARTWAYARAAGTA</sequence>
<organism evidence="1 2">
    <name type="scientific">Lysobacter antibioticus</name>
    <dbReference type="NCBI Taxonomy" id="84531"/>
    <lineage>
        <taxon>Bacteria</taxon>
        <taxon>Pseudomonadati</taxon>
        <taxon>Pseudomonadota</taxon>
        <taxon>Gammaproteobacteria</taxon>
        <taxon>Lysobacterales</taxon>
        <taxon>Lysobacteraceae</taxon>
        <taxon>Lysobacter</taxon>
    </lineage>
</organism>
<dbReference type="Proteomes" id="UP000060787">
    <property type="component" value="Chromosome"/>
</dbReference>
<dbReference type="PATRIC" id="fig|84531.8.peg.2647"/>
<evidence type="ECO:0000313" key="2">
    <source>
        <dbReference type="Proteomes" id="UP000060787"/>
    </source>
</evidence>
<reference evidence="1 2" key="1">
    <citation type="journal article" date="2015" name="BMC Genomics">
        <title>Comparative genomics and metabolic profiling of the genus Lysobacter.</title>
        <authorList>
            <person name="de Bruijn I."/>
            <person name="Cheng X."/>
            <person name="de Jager V."/>
            <person name="Exposito R.G."/>
            <person name="Watrous J."/>
            <person name="Patel N."/>
            <person name="Postma J."/>
            <person name="Dorrestein P.C."/>
            <person name="Kobayashi D."/>
            <person name="Raaijmakers J.M."/>
        </authorList>
    </citation>
    <scope>NUCLEOTIDE SEQUENCE [LARGE SCALE GENOMIC DNA]</scope>
    <source>
        <strain evidence="1 2">76</strain>
    </source>
</reference>
<keyword evidence="2" id="KW-1185">Reference proteome</keyword>
<dbReference type="STRING" id="84531.LA76x_2635"/>
<dbReference type="EMBL" id="CP011129">
    <property type="protein sequence ID" value="ALN80765.1"/>
    <property type="molecule type" value="Genomic_DNA"/>
</dbReference>
<dbReference type="KEGG" id="lab:LA76x_2635"/>
<proteinExistence type="predicted"/>
<evidence type="ECO:0000313" key="1">
    <source>
        <dbReference type="EMBL" id="ALN80765.1"/>
    </source>
</evidence>
<name>A0A0S2FBD8_LYSAN</name>
<dbReference type="AlphaFoldDB" id="A0A0S2FBD8"/>
<accession>A0A0S2FBD8</accession>
<gene>
    <name evidence="1" type="ORF">LA76x_2635</name>
</gene>
<protein>
    <submittedName>
        <fullName evidence="1">Uncharacterized protein</fullName>
    </submittedName>
</protein>